<evidence type="ECO:0000313" key="3">
    <source>
        <dbReference type="Proteomes" id="UP000027135"/>
    </source>
</evidence>
<feature type="domain" description="BROMI C-terminal Rab TBC-like" evidence="1">
    <location>
        <begin position="83"/>
        <end position="497"/>
    </location>
</feature>
<proteinExistence type="predicted"/>
<protein>
    <recommendedName>
        <fullName evidence="1">BROMI C-terminal Rab TBC-like domain-containing protein</fullName>
    </recommendedName>
</protein>
<accession>A0A067QU24</accession>
<organism evidence="2 3">
    <name type="scientific">Zootermopsis nevadensis</name>
    <name type="common">Dampwood termite</name>
    <dbReference type="NCBI Taxonomy" id="136037"/>
    <lineage>
        <taxon>Eukaryota</taxon>
        <taxon>Metazoa</taxon>
        <taxon>Ecdysozoa</taxon>
        <taxon>Arthropoda</taxon>
        <taxon>Hexapoda</taxon>
        <taxon>Insecta</taxon>
        <taxon>Pterygota</taxon>
        <taxon>Neoptera</taxon>
        <taxon>Polyneoptera</taxon>
        <taxon>Dictyoptera</taxon>
        <taxon>Blattodea</taxon>
        <taxon>Blattoidea</taxon>
        <taxon>Termitoidae</taxon>
        <taxon>Termopsidae</taxon>
        <taxon>Zootermopsis</taxon>
    </lineage>
</organism>
<dbReference type="Pfam" id="PF23440">
    <property type="entry name" value="BROMI_C"/>
    <property type="match status" value="1"/>
</dbReference>
<sequence length="506" mass="57253">MALITGSEQKQFEATQHFMNIICTFVLNLQGIASLLSDPESSSSEGTLVEADPGPTTLSELLTLESSVEPWHYISLLTLRALTTNMDVCLYLNNTIKFQEKLLKLQSENITFDSDITETEGTRVKSSSANKFIIIDQCSLMRHQILVATYIVGGPRERILPPTIIDTDGNGESGLFCTLPPPQLTSAAKKKRSTQPRGQTDFQRFLQDTKQGVHDANWLSHARRAYKASFNIDIKACVLIDLLEQAAKLSCNSESYLNSPMQIYESDVLFPEECLGIQVAIRYGLELHLLQENSQNEENLTQLIHLSHNLLRHKKCETFQGFDWFMATLFLLCGGNVERCHSCIKSISSLAVAPFLWPALATAKDQCTFSQHLVMFGHKLELLVKMELPLAFSALQLAGASWWLICRQWMAQCFWNILDWSQICHWLVVSVLNQPDFTLYFCVSLLRHIEPKILQAASEGKLWEQIMFAPMEGYHIGDQLTFMEKLSKRYRTSVLHHLLPSSNNTA</sequence>
<reference evidence="2 3" key="1">
    <citation type="journal article" date="2014" name="Nat. Commun.">
        <title>Molecular traces of alternative social organization in a termite genome.</title>
        <authorList>
            <person name="Terrapon N."/>
            <person name="Li C."/>
            <person name="Robertson H.M."/>
            <person name="Ji L."/>
            <person name="Meng X."/>
            <person name="Booth W."/>
            <person name="Chen Z."/>
            <person name="Childers C.P."/>
            <person name="Glastad K.M."/>
            <person name="Gokhale K."/>
            <person name="Gowin J."/>
            <person name="Gronenberg W."/>
            <person name="Hermansen R.A."/>
            <person name="Hu H."/>
            <person name="Hunt B.G."/>
            <person name="Huylmans A.K."/>
            <person name="Khalil S.M."/>
            <person name="Mitchell R.D."/>
            <person name="Munoz-Torres M.C."/>
            <person name="Mustard J.A."/>
            <person name="Pan H."/>
            <person name="Reese J.T."/>
            <person name="Scharf M.E."/>
            <person name="Sun F."/>
            <person name="Vogel H."/>
            <person name="Xiao J."/>
            <person name="Yang W."/>
            <person name="Yang Z."/>
            <person name="Yang Z."/>
            <person name="Zhou J."/>
            <person name="Zhu J."/>
            <person name="Brent C.S."/>
            <person name="Elsik C.G."/>
            <person name="Goodisman M.A."/>
            <person name="Liberles D.A."/>
            <person name="Roe R.M."/>
            <person name="Vargo E.L."/>
            <person name="Vilcinskas A."/>
            <person name="Wang J."/>
            <person name="Bornberg-Bauer E."/>
            <person name="Korb J."/>
            <person name="Zhang G."/>
            <person name="Liebig J."/>
        </authorList>
    </citation>
    <scope>NUCLEOTIDE SEQUENCE [LARGE SCALE GENOMIC DNA]</scope>
    <source>
        <tissue evidence="2">Whole organism</tissue>
    </source>
</reference>
<dbReference type="InterPro" id="IPR055392">
    <property type="entry name" value="BROMI_C"/>
</dbReference>
<dbReference type="eggNOG" id="ENOG502QR93">
    <property type="taxonomic scope" value="Eukaryota"/>
</dbReference>
<keyword evidence="3" id="KW-1185">Reference proteome</keyword>
<dbReference type="AlphaFoldDB" id="A0A067QU24"/>
<dbReference type="EMBL" id="KK853449">
    <property type="protein sequence ID" value="KDR07553.1"/>
    <property type="molecule type" value="Genomic_DNA"/>
</dbReference>
<dbReference type="Gene3D" id="1.10.472.80">
    <property type="entry name" value="Ypt/Rab-GAP domain of gyp1p, domain 3"/>
    <property type="match status" value="1"/>
</dbReference>
<dbReference type="STRING" id="136037.A0A067QU24"/>
<evidence type="ECO:0000313" key="2">
    <source>
        <dbReference type="EMBL" id="KDR07553.1"/>
    </source>
</evidence>
<name>A0A067QU24_ZOONE</name>
<dbReference type="SUPFAM" id="SSF47923">
    <property type="entry name" value="Ypt/Rab-GAP domain of gyp1p"/>
    <property type="match status" value="1"/>
</dbReference>
<dbReference type="InParanoid" id="A0A067QU24"/>
<dbReference type="Proteomes" id="UP000027135">
    <property type="component" value="Unassembled WGS sequence"/>
</dbReference>
<dbReference type="OMA" id="PRTHDIN"/>
<evidence type="ECO:0000259" key="1">
    <source>
        <dbReference type="Pfam" id="PF23440"/>
    </source>
</evidence>
<dbReference type="InterPro" id="IPR035969">
    <property type="entry name" value="Rab-GAP_TBC_sf"/>
</dbReference>
<gene>
    <name evidence="2" type="ORF">L798_02943</name>
</gene>